<dbReference type="InterPro" id="IPR003111">
    <property type="entry name" value="Lon_prtase_N"/>
</dbReference>
<dbReference type="PANTHER" id="PTHR46732">
    <property type="entry name" value="ATP-DEPENDENT PROTEASE LA (LON) DOMAIN PROTEIN"/>
    <property type="match status" value="1"/>
</dbReference>
<evidence type="ECO:0000313" key="3">
    <source>
        <dbReference type="Proteomes" id="UP000199527"/>
    </source>
</evidence>
<accession>A0A1G8QBS1</accession>
<evidence type="ECO:0000313" key="2">
    <source>
        <dbReference type="EMBL" id="SDJ01550.1"/>
    </source>
</evidence>
<dbReference type="Proteomes" id="UP000199527">
    <property type="component" value="Unassembled WGS sequence"/>
</dbReference>
<evidence type="ECO:0000259" key="1">
    <source>
        <dbReference type="Pfam" id="PF02190"/>
    </source>
</evidence>
<dbReference type="EMBL" id="FNEM01000004">
    <property type="protein sequence ID" value="SDJ01550.1"/>
    <property type="molecule type" value="Genomic_DNA"/>
</dbReference>
<dbReference type="PANTHER" id="PTHR46732:SF8">
    <property type="entry name" value="ATP-DEPENDENT PROTEASE LA (LON) DOMAIN PROTEIN"/>
    <property type="match status" value="1"/>
</dbReference>
<protein>
    <recommendedName>
        <fullName evidence="1">Lon N-terminal domain-containing protein</fullName>
    </recommendedName>
</protein>
<dbReference type="Pfam" id="PF02190">
    <property type="entry name" value="LON_substr_bdg"/>
    <property type="match status" value="1"/>
</dbReference>
<dbReference type="SUPFAM" id="SSF88697">
    <property type="entry name" value="PUA domain-like"/>
    <property type="match status" value="1"/>
</dbReference>
<dbReference type="AlphaFoldDB" id="A0A1G8QBS1"/>
<keyword evidence="3" id="KW-1185">Reference proteome</keyword>
<proteinExistence type="predicted"/>
<feature type="domain" description="Lon N-terminal" evidence="1">
    <location>
        <begin position="23"/>
        <end position="204"/>
    </location>
</feature>
<dbReference type="Gene3D" id="2.30.130.40">
    <property type="entry name" value="LON domain-like"/>
    <property type="match status" value="1"/>
</dbReference>
<gene>
    <name evidence="2" type="ORF">SAMN04488540_104233</name>
</gene>
<dbReference type="InterPro" id="IPR046336">
    <property type="entry name" value="Lon_prtase_N_sf"/>
</dbReference>
<name>A0A1G8QBS1_9GAMM</name>
<dbReference type="InterPro" id="IPR015947">
    <property type="entry name" value="PUA-like_sf"/>
</dbReference>
<sequence length="209" mass="23305">MNRLPLIDVVLATLCQCGPVMMIPVFPLNAHVFPEGRLSLRIFEARYLRMVRERAGRPDGFAMGMLVDGEAGGDVLDLATLVNIVDFDQLQDGLLGITVEGVELVRLSQMRTDADGLRWARYESVSIWADAAPGEDDGIKPALLRLFKEYPEIGDLYPGAERRPLDWCMLRWLELLPIDAKAKAHILTRPSPEMALALIHSIIDRSDPS</sequence>
<reference evidence="3" key="1">
    <citation type="submission" date="2016-10" db="EMBL/GenBank/DDBJ databases">
        <authorList>
            <person name="Varghese N."/>
            <person name="Submissions S."/>
        </authorList>
    </citation>
    <scope>NUCLEOTIDE SEQUENCE [LARGE SCALE GENOMIC DNA]</scope>
    <source>
        <strain evidence="3">DSM 23317</strain>
    </source>
</reference>
<organism evidence="2 3">
    <name type="scientific">Ferrimonas sediminum</name>
    <dbReference type="NCBI Taxonomy" id="718193"/>
    <lineage>
        <taxon>Bacteria</taxon>
        <taxon>Pseudomonadati</taxon>
        <taxon>Pseudomonadota</taxon>
        <taxon>Gammaproteobacteria</taxon>
        <taxon>Alteromonadales</taxon>
        <taxon>Ferrimonadaceae</taxon>
        <taxon>Ferrimonas</taxon>
    </lineage>
</organism>